<dbReference type="EMBL" id="VLXZ01000016">
    <property type="protein sequence ID" value="TSB44975.1"/>
    <property type="molecule type" value="Genomic_DNA"/>
</dbReference>
<reference evidence="1 2" key="1">
    <citation type="submission" date="2019-07" db="EMBL/GenBank/DDBJ databases">
        <authorList>
            <person name="Park Y.J."/>
            <person name="Jeong S.E."/>
            <person name="Jung H.S."/>
        </authorList>
    </citation>
    <scope>NUCLEOTIDE SEQUENCE [LARGE SCALE GENOMIC DNA]</scope>
    <source>
        <strain evidence="2">P16(2019)</strain>
    </source>
</reference>
<evidence type="ECO:0000313" key="2">
    <source>
        <dbReference type="Proteomes" id="UP000318521"/>
    </source>
</evidence>
<keyword evidence="2" id="KW-1185">Reference proteome</keyword>
<dbReference type="Proteomes" id="UP000318521">
    <property type="component" value="Unassembled WGS sequence"/>
</dbReference>
<sequence length="168" mass="19833">MLEEHAKLMTFFSQAGEVIGRKKLQKMIYILKKLNVPFGEKFTFHVYGPYSEELSLRMEELTNLGLIEELKEDKGHYYHYRYSLSDEGTRFLKLSMINLPDLTDVTGDLNQQSSRFLELLSTLLYFDHLSGEELKQKVMSVKPKQKYTNEEFEKAIHYMSQLKNYVVQ</sequence>
<organism evidence="1 2">
    <name type="scientific">Alkalicoccobacillus porphyridii</name>
    <dbReference type="NCBI Taxonomy" id="2597270"/>
    <lineage>
        <taxon>Bacteria</taxon>
        <taxon>Bacillati</taxon>
        <taxon>Bacillota</taxon>
        <taxon>Bacilli</taxon>
        <taxon>Bacillales</taxon>
        <taxon>Bacillaceae</taxon>
        <taxon>Alkalicoccobacillus</taxon>
    </lineage>
</organism>
<evidence type="ECO:0000313" key="1">
    <source>
        <dbReference type="EMBL" id="TSB44975.1"/>
    </source>
</evidence>
<dbReference type="AlphaFoldDB" id="A0A553ZUG9"/>
<dbReference type="OrthoDB" id="5507947at2"/>
<proteinExistence type="predicted"/>
<gene>
    <name evidence="1" type="ORF">FN960_18545</name>
</gene>
<dbReference type="RefSeq" id="WP_143850367.1">
    <property type="nucleotide sequence ID" value="NZ_VLXZ01000016.1"/>
</dbReference>
<accession>A0A553ZUG9</accession>
<comment type="caution">
    <text evidence="1">The sequence shown here is derived from an EMBL/GenBank/DDBJ whole genome shotgun (WGS) entry which is preliminary data.</text>
</comment>
<name>A0A553ZUG9_9BACI</name>
<protein>
    <submittedName>
        <fullName evidence="1">YwgA family protein</fullName>
    </submittedName>
</protein>